<evidence type="ECO:0000313" key="4">
    <source>
        <dbReference type="EMBL" id="CAL1583727.1"/>
    </source>
</evidence>
<evidence type="ECO:0000256" key="1">
    <source>
        <dbReference type="ARBA" id="ARBA00006927"/>
    </source>
</evidence>
<organism evidence="4 5">
    <name type="scientific">Knipowitschia caucasica</name>
    <name type="common">Caucasian dwarf goby</name>
    <name type="synonym">Pomatoschistus caucasicus</name>
    <dbReference type="NCBI Taxonomy" id="637954"/>
    <lineage>
        <taxon>Eukaryota</taxon>
        <taxon>Metazoa</taxon>
        <taxon>Chordata</taxon>
        <taxon>Craniata</taxon>
        <taxon>Vertebrata</taxon>
        <taxon>Euteleostomi</taxon>
        <taxon>Actinopterygii</taxon>
        <taxon>Neopterygii</taxon>
        <taxon>Teleostei</taxon>
        <taxon>Neoteleostei</taxon>
        <taxon>Acanthomorphata</taxon>
        <taxon>Gobiaria</taxon>
        <taxon>Gobiiformes</taxon>
        <taxon>Gobioidei</taxon>
        <taxon>Gobiidae</taxon>
        <taxon>Gobiinae</taxon>
        <taxon>Knipowitschia</taxon>
    </lineage>
</organism>
<protein>
    <recommendedName>
        <fullName evidence="2">Neurochondrin</fullName>
    </recommendedName>
</protein>
<dbReference type="SUPFAM" id="SSF48371">
    <property type="entry name" value="ARM repeat"/>
    <property type="match status" value="1"/>
</dbReference>
<feature type="region of interest" description="Disordered" evidence="3">
    <location>
        <begin position="172"/>
        <end position="223"/>
    </location>
</feature>
<evidence type="ECO:0000256" key="3">
    <source>
        <dbReference type="SAM" id="MobiDB-lite"/>
    </source>
</evidence>
<evidence type="ECO:0000256" key="2">
    <source>
        <dbReference type="ARBA" id="ARBA00018324"/>
    </source>
</evidence>
<proteinExistence type="inferred from homology"/>
<dbReference type="EMBL" id="OZ035838">
    <property type="protein sequence ID" value="CAL1583727.1"/>
    <property type="molecule type" value="Genomic_DNA"/>
</dbReference>
<reference evidence="4 5" key="1">
    <citation type="submission" date="2024-04" db="EMBL/GenBank/DDBJ databases">
        <authorList>
            <person name="Waldvogel A.-M."/>
            <person name="Schoenle A."/>
        </authorList>
    </citation>
    <scope>NUCLEOTIDE SEQUENCE [LARGE SCALE GENOMIC DNA]</scope>
</reference>
<dbReference type="PANTHER" id="PTHR13109">
    <property type="entry name" value="NEUROCHONDRIN"/>
    <property type="match status" value="1"/>
</dbReference>
<accession>A0AAV2K1K2</accession>
<feature type="compositionally biased region" description="Gly residues" evidence="3">
    <location>
        <begin position="23"/>
        <end position="33"/>
    </location>
</feature>
<feature type="region of interest" description="Disordered" evidence="3">
    <location>
        <begin position="1"/>
        <end position="55"/>
    </location>
</feature>
<evidence type="ECO:0000313" key="5">
    <source>
        <dbReference type="Proteomes" id="UP001497482"/>
    </source>
</evidence>
<dbReference type="InterPro" id="IPR016024">
    <property type="entry name" value="ARM-type_fold"/>
</dbReference>
<dbReference type="Proteomes" id="UP001497482">
    <property type="component" value="Chromosome 16"/>
</dbReference>
<dbReference type="GO" id="GO:0048168">
    <property type="term" value="P:regulation of neuronal synaptic plasticity"/>
    <property type="evidence" value="ECO:0007669"/>
    <property type="project" value="TreeGrafter"/>
</dbReference>
<dbReference type="PANTHER" id="PTHR13109:SF7">
    <property type="entry name" value="NEUROCHONDRIN"/>
    <property type="match status" value="1"/>
</dbReference>
<dbReference type="AlphaFoldDB" id="A0AAV2K1K2"/>
<dbReference type="Pfam" id="PF05536">
    <property type="entry name" value="Neurochondrin"/>
    <property type="match status" value="2"/>
</dbReference>
<comment type="similarity">
    <text evidence="1">Belongs to the neurochondrin family.</text>
</comment>
<keyword evidence="5" id="KW-1185">Reference proteome</keyword>
<dbReference type="GO" id="GO:0030425">
    <property type="term" value="C:dendrite"/>
    <property type="evidence" value="ECO:0007669"/>
    <property type="project" value="TreeGrafter"/>
</dbReference>
<name>A0AAV2K1K2_KNICA</name>
<gene>
    <name evidence="4" type="ORF">KC01_LOCUS14169</name>
</gene>
<feature type="compositionally biased region" description="Basic and acidic residues" evidence="3">
    <location>
        <begin position="192"/>
        <end position="223"/>
    </location>
</feature>
<dbReference type="InterPro" id="IPR008709">
    <property type="entry name" value="Neurochondrin"/>
</dbReference>
<dbReference type="GO" id="GO:0031175">
    <property type="term" value="P:neuron projection development"/>
    <property type="evidence" value="ECO:0007669"/>
    <property type="project" value="TreeGrafter"/>
</dbReference>
<sequence>MESEEQDGAEIREGQTEETSGGHTRGGLSGETRGGLSKETMGAETNGGLREETRGRLSEAQAEVLERCLHALKHAKNDSHLLAALLLITRLCPANQLDQMTLRRIFEAVGLNLPARLLVTAVRGSSDGSGLAPNELLSLGTALLAALSTDPDMAYKPQLLSTVPLLLQILSTGPQPKHRDDNPTGGDPTCQDSHRSEAKPEHKDNSETKPEQGGDNSSENKEPHVSFQVDEAIAADCYQVLLSVCAQPLGPEQLLSRGAVRALCQAVLRDQTLSREQGLPLLAFLLSGKTKTKAWSRNCGEVLGLLDKLTEDFSKAPERDRLKMCVTLVPFVPALAEGSERARGVVRRVWAVLRPMLQSKLTPKQMGPVLVLGACLLDVCGWEEVGSPKFCCLLVNRACVELRMELEEPPGSSLSPETQHTITACYRIMEAAMEQACMSESQAPVHSSVPGLSLQQSRQVLRVLEEAFSAVIYHLRQVDESRFGEPFVFASFRSLCSWLAEETSCLREEVTMLLPFLIGYCRSHMSGGEQSELSDWIEQESVAGEQRWTGKEPLRYLLPALGHLSAEADTRKVLLSLDAPLLLVQFVSESWERMRDKNVRDPSVETACSALLNITVTEANAIRSATWFQTMGTLLSEVLLVLVHRPSLLVLGANVCCLGLMMGRLWPRTDSPSPSQRSLLSSALLFLRGALSPGSASGPVLVSPVWSGSWDHVSELWRLSMQALASCVRSQPWVVLLVRDEGWLRHTLDTLMVSSGLPDAETQLVLQEALCAVAQVCPRCRGDIQAAMETNQGALAGLRLLWAHRDNITV</sequence>